<name>A0A6I3T4P9_9BURK</name>
<dbReference type="Proteomes" id="UP000430634">
    <property type="component" value="Unassembled WGS sequence"/>
</dbReference>
<evidence type="ECO:0000313" key="3">
    <source>
        <dbReference type="Proteomes" id="UP000430634"/>
    </source>
</evidence>
<evidence type="ECO:0000313" key="2">
    <source>
        <dbReference type="EMBL" id="MTV56443.1"/>
    </source>
</evidence>
<reference evidence="4" key="2">
    <citation type="journal article" date="2019" name="Int. J. Syst. Evol. Microbiol.">
        <title>The Global Catalogue of Microorganisms (GCM) 10K type strain sequencing project: providing services to taxonomists for standard genome sequencing and annotation.</title>
        <authorList>
            <consortium name="The Broad Institute Genomics Platform"/>
            <consortium name="The Broad Institute Genome Sequencing Center for Infectious Disease"/>
            <person name="Wu L."/>
            <person name="Ma J."/>
        </authorList>
    </citation>
    <scope>NUCLEOTIDE SEQUENCE [LARGE SCALE GENOMIC DNA]</scope>
    <source>
        <strain evidence="4">CGMCC 1.15931</strain>
    </source>
</reference>
<keyword evidence="4" id="KW-1185">Reference proteome</keyword>
<reference evidence="2 3" key="3">
    <citation type="submission" date="2019-11" db="EMBL/GenBank/DDBJ databases">
        <title>Type strains purchased from KCTC, JCM and DSMZ.</title>
        <authorList>
            <person name="Lu H."/>
        </authorList>
    </citation>
    <scope>NUCLEOTIDE SEQUENCE [LARGE SCALE GENOMIC DNA]</scope>
    <source>
        <strain evidence="2 3">KCTC 52429</strain>
    </source>
</reference>
<organism evidence="2 3">
    <name type="scientific">Pseudoduganella buxea</name>
    <dbReference type="NCBI Taxonomy" id="1949069"/>
    <lineage>
        <taxon>Bacteria</taxon>
        <taxon>Pseudomonadati</taxon>
        <taxon>Pseudomonadota</taxon>
        <taxon>Betaproteobacteria</taxon>
        <taxon>Burkholderiales</taxon>
        <taxon>Oxalobacteraceae</taxon>
        <taxon>Telluria group</taxon>
        <taxon>Pseudoduganella</taxon>
    </lineage>
</organism>
<evidence type="ECO:0000313" key="4">
    <source>
        <dbReference type="Proteomes" id="UP000622638"/>
    </source>
</evidence>
<dbReference type="EMBL" id="WNKZ01000187">
    <property type="protein sequence ID" value="MTV56443.1"/>
    <property type="molecule type" value="Genomic_DNA"/>
</dbReference>
<evidence type="ECO:0000313" key="1">
    <source>
        <dbReference type="EMBL" id="GGC25637.1"/>
    </source>
</evidence>
<dbReference type="Proteomes" id="UP000622638">
    <property type="component" value="Unassembled WGS sequence"/>
</dbReference>
<reference evidence="1" key="1">
    <citation type="journal article" date="2014" name="Int. J. Syst. Evol. Microbiol.">
        <title>Complete genome of a new Firmicutes species belonging to the dominant human colonic microbiota ('Ruminococcus bicirculans') reveals two chromosomes and a selective capacity to utilize plant glucans.</title>
        <authorList>
            <consortium name="NISC Comparative Sequencing Program"/>
            <person name="Wegmann U."/>
            <person name="Louis P."/>
            <person name="Goesmann A."/>
            <person name="Henrissat B."/>
            <person name="Duncan S.H."/>
            <person name="Flint H.J."/>
        </authorList>
    </citation>
    <scope>NUCLEOTIDE SEQUENCE</scope>
    <source>
        <strain evidence="1">CGMCC 1.15931</strain>
    </source>
</reference>
<sequence>MTPLLDENTWLAVFAGFEIIDIAIREKDVIQLGLKKQLSNEEASHLFDGQIPSRIVTYFPNRPLGNHYGFQELAGMHYPRIGVSRSPFPRPSGLISSMNGNGDVWPFGGGNGPMEQISPAGLFPGTDRLKCLFGFTYSLGTGRRIFKRTGIGEWVSFNSGFPHTEPTTAQGFSDLDAFSEFDMYAVGGHGDVWHHDGTKWTQLGFPSNVRLETVTCAGDGNVYISGEGGSLWVGNKSTWKRIYKGSSSILWNDVLWFQDKLWLASDYQFRQWDGKELVR</sequence>
<dbReference type="RefSeq" id="WP_155473652.1">
    <property type="nucleotide sequence ID" value="NZ_BMKG01000061.1"/>
</dbReference>
<gene>
    <name evidence="1" type="ORF">GCM10011572_53770</name>
    <name evidence="2" type="ORF">GM672_27385</name>
</gene>
<dbReference type="EMBL" id="BMKG01000061">
    <property type="protein sequence ID" value="GGC25637.1"/>
    <property type="molecule type" value="Genomic_DNA"/>
</dbReference>
<protein>
    <submittedName>
        <fullName evidence="2">Uncharacterized protein</fullName>
    </submittedName>
</protein>
<dbReference type="AlphaFoldDB" id="A0A6I3T4P9"/>
<proteinExistence type="predicted"/>
<accession>A0A6I3T4P9</accession>
<dbReference type="OrthoDB" id="5516213at2"/>
<reference evidence="1" key="4">
    <citation type="submission" date="2024-05" db="EMBL/GenBank/DDBJ databases">
        <authorList>
            <person name="Sun Q."/>
            <person name="Zhou Y."/>
        </authorList>
    </citation>
    <scope>NUCLEOTIDE SEQUENCE</scope>
    <source>
        <strain evidence="1">CGMCC 1.15931</strain>
    </source>
</reference>
<comment type="caution">
    <text evidence="2">The sequence shown here is derived from an EMBL/GenBank/DDBJ whole genome shotgun (WGS) entry which is preliminary data.</text>
</comment>